<evidence type="ECO:0000259" key="3">
    <source>
        <dbReference type="Pfam" id="PF00535"/>
    </source>
</evidence>
<keyword evidence="5" id="KW-1185">Reference proteome</keyword>
<dbReference type="Proteomes" id="UP001310248">
    <property type="component" value="Unassembled WGS sequence"/>
</dbReference>
<keyword evidence="1 4" id="KW-0328">Glycosyltransferase</keyword>
<comment type="caution">
    <text evidence="4">The sequence shown here is derived from an EMBL/GenBank/DDBJ whole genome shotgun (WGS) entry which is preliminary data.</text>
</comment>
<evidence type="ECO:0000256" key="1">
    <source>
        <dbReference type="ARBA" id="ARBA00022676"/>
    </source>
</evidence>
<organism evidence="4 5">
    <name type="scientific">Agarivorans aestuarii</name>
    <dbReference type="NCBI Taxonomy" id="1563703"/>
    <lineage>
        <taxon>Bacteria</taxon>
        <taxon>Pseudomonadati</taxon>
        <taxon>Pseudomonadota</taxon>
        <taxon>Gammaproteobacteria</taxon>
        <taxon>Alteromonadales</taxon>
        <taxon>Alteromonadaceae</taxon>
        <taxon>Agarivorans</taxon>
    </lineage>
</organism>
<dbReference type="RefSeq" id="WP_329776634.1">
    <property type="nucleotide sequence ID" value="NZ_JAYDYW010000016.1"/>
</dbReference>
<dbReference type="EMBL" id="JAYDYW010000016">
    <property type="protein sequence ID" value="MEE1675857.1"/>
    <property type="molecule type" value="Genomic_DNA"/>
</dbReference>
<feature type="domain" description="Glycosyltransferase 2-like" evidence="3">
    <location>
        <begin position="5"/>
        <end position="136"/>
    </location>
</feature>
<dbReference type="SUPFAM" id="SSF53448">
    <property type="entry name" value="Nucleotide-diphospho-sugar transferases"/>
    <property type="match status" value="1"/>
</dbReference>
<dbReference type="GO" id="GO:0016757">
    <property type="term" value="F:glycosyltransferase activity"/>
    <property type="evidence" value="ECO:0007669"/>
    <property type="project" value="UniProtKB-KW"/>
</dbReference>
<sequence length="334" mass="38301">MFNVSIIVPVYKSEHYLASCLSSLAKQTLEHVEVIVVIDASPDNCAAIAGEFCIQYPERFRKIVLEKNVGVSMARNIAMQSAQGEYIGFVDSDDYVEPNMFELMFCKALKTNADVVSCQMRSFETHASSVEYHNIPTKEYYDDTFVTNKLFRRVYLLSKQINFYSNLIFEDEPFVYTARFATENVAEVKQVLYNYRLSPEGLCRGDNHGRFNLYDKQLMLARFLADMERRGAIEDHAAELLQCLANHALSALYYDISAIDLLGFFSFIDHLVAKYRLVERCAVLPQDYKVSRYLKFRGSVARIVLLSYWVKARQYKQQLAAGQLLPNFGTEGAK</sequence>
<dbReference type="InterPro" id="IPR001173">
    <property type="entry name" value="Glyco_trans_2-like"/>
</dbReference>
<gene>
    <name evidence="4" type="ORF">SNR37_001184</name>
</gene>
<dbReference type="Gene3D" id="3.90.550.10">
    <property type="entry name" value="Spore Coat Polysaccharide Biosynthesis Protein SpsA, Chain A"/>
    <property type="match status" value="1"/>
</dbReference>
<dbReference type="Pfam" id="PF00535">
    <property type="entry name" value="Glycos_transf_2"/>
    <property type="match status" value="1"/>
</dbReference>
<proteinExistence type="predicted"/>
<dbReference type="CDD" id="cd00761">
    <property type="entry name" value="Glyco_tranf_GTA_type"/>
    <property type="match status" value="1"/>
</dbReference>
<dbReference type="InterPro" id="IPR029044">
    <property type="entry name" value="Nucleotide-diphossugar_trans"/>
</dbReference>
<accession>A0ABU7G9I2</accession>
<evidence type="ECO:0000313" key="5">
    <source>
        <dbReference type="Proteomes" id="UP001310248"/>
    </source>
</evidence>
<name>A0ABU7G9I2_9ALTE</name>
<evidence type="ECO:0000256" key="2">
    <source>
        <dbReference type="ARBA" id="ARBA00022679"/>
    </source>
</evidence>
<keyword evidence="2 4" id="KW-0808">Transferase</keyword>
<dbReference type="EC" id="2.4.-.-" evidence="4"/>
<reference evidence="5" key="1">
    <citation type="submission" date="2023-07" db="EMBL/GenBank/DDBJ databases">
        <title>Draft genome sequence of Agarivorans aestuarii strain ZMCS4, a CAZymes producing bacteria isolated from the marine brown algae Clodostephus spongiosus.</title>
        <authorList>
            <person name="Lorente B."/>
            <person name="Cabral C."/>
            <person name="Frias J."/>
            <person name="Faria J."/>
            <person name="Toubarro D."/>
        </authorList>
    </citation>
    <scope>NUCLEOTIDE SEQUENCE [LARGE SCALE GENOMIC DNA]</scope>
    <source>
        <strain evidence="5">ZMCS4</strain>
    </source>
</reference>
<evidence type="ECO:0000313" key="4">
    <source>
        <dbReference type="EMBL" id="MEE1675857.1"/>
    </source>
</evidence>
<dbReference type="PANTHER" id="PTHR22916:SF51">
    <property type="entry name" value="GLYCOSYLTRANSFERASE EPSH-RELATED"/>
    <property type="match status" value="1"/>
</dbReference>
<protein>
    <submittedName>
        <fullName evidence="4">Glycosyltransferase family 2 protein</fullName>
        <ecNumber evidence="4">2.4.-.-</ecNumber>
    </submittedName>
</protein>
<dbReference type="PANTHER" id="PTHR22916">
    <property type="entry name" value="GLYCOSYLTRANSFERASE"/>
    <property type="match status" value="1"/>
</dbReference>